<dbReference type="PROSITE" id="PS00560">
    <property type="entry name" value="CARBOXYPEPT_SER_HIS"/>
    <property type="match status" value="1"/>
</dbReference>
<gene>
    <name evidence="8" type="ORF">AG1IA_06507</name>
</gene>
<dbReference type="AlphaFoldDB" id="L8WRQ2"/>
<proteinExistence type="inferred from homology"/>
<accession>L8WRQ2</accession>
<dbReference type="InterPro" id="IPR001563">
    <property type="entry name" value="Peptidase_S10"/>
</dbReference>
<dbReference type="Pfam" id="PF00450">
    <property type="entry name" value="Peptidase_S10"/>
    <property type="match status" value="1"/>
</dbReference>
<dbReference type="GO" id="GO:0000324">
    <property type="term" value="C:fungal-type vacuole"/>
    <property type="evidence" value="ECO:0007669"/>
    <property type="project" value="TreeGrafter"/>
</dbReference>
<comment type="similarity">
    <text evidence="1 6">Belongs to the peptidase S10 family.</text>
</comment>
<keyword evidence="4 6" id="KW-0378">Hydrolase</keyword>
<dbReference type="InterPro" id="IPR033124">
    <property type="entry name" value="Ser_caboxypep_his_AS"/>
</dbReference>
<keyword evidence="9" id="KW-1185">Reference proteome</keyword>
<dbReference type="PRINTS" id="PR00724">
    <property type="entry name" value="CRBOXYPTASEC"/>
</dbReference>
<keyword evidence="5" id="KW-0325">Glycoprotein</keyword>
<dbReference type="SUPFAM" id="SSF53474">
    <property type="entry name" value="alpha/beta-Hydrolases"/>
    <property type="match status" value="1"/>
</dbReference>
<name>L8WRQ2_THACA</name>
<dbReference type="InterPro" id="IPR018202">
    <property type="entry name" value="Ser_caboxypep_ser_AS"/>
</dbReference>
<evidence type="ECO:0000256" key="1">
    <source>
        <dbReference type="ARBA" id="ARBA00009431"/>
    </source>
</evidence>
<comment type="caution">
    <text evidence="8">The sequence shown here is derived from an EMBL/GenBank/DDBJ whole genome shotgun (WGS) entry which is preliminary data.</text>
</comment>
<protein>
    <recommendedName>
        <fullName evidence="6">Carboxypeptidase</fullName>
        <ecNumber evidence="6">3.4.16.-</ecNumber>
    </recommendedName>
</protein>
<evidence type="ECO:0000256" key="2">
    <source>
        <dbReference type="ARBA" id="ARBA00022645"/>
    </source>
</evidence>
<dbReference type="HOGENOM" id="CLU_008523_10_4_1"/>
<organism evidence="8 9">
    <name type="scientific">Thanatephorus cucumeris (strain AG1-IA)</name>
    <name type="common">Rice sheath blight fungus</name>
    <name type="synonym">Rhizoctonia solani</name>
    <dbReference type="NCBI Taxonomy" id="983506"/>
    <lineage>
        <taxon>Eukaryota</taxon>
        <taxon>Fungi</taxon>
        <taxon>Dikarya</taxon>
        <taxon>Basidiomycota</taxon>
        <taxon>Agaricomycotina</taxon>
        <taxon>Agaricomycetes</taxon>
        <taxon>Cantharellales</taxon>
        <taxon>Ceratobasidiaceae</taxon>
        <taxon>Rhizoctonia</taxon>
        <taxon>Rhizoctonia solani AG-1</taxon>
    </lineage>
</organism>
<dbReference type="GO" id="GO:0004185">
    <property type="term" value="F:serine-type carboxypeptidase activity"/>
    <property type="evidence" value="ECO:0007669"/>
    <property type="project" value="UniProtKB-UniRule"/>
</dbReference>
<evidence type="ECO:0000313" key="8">
    <source>
        <dbReference type="EMBL" id="ELU39472.1"/>
    </source>
</evidence>
<dbReference type="Gene3D" id="1.10.287.410">
    <property type="match status" value="1"/>
</dbReference>
<keyword evidence="2 6" id="KW-0121">Carboxypeptidase</keyword>
<dbReference type="EC" id="3.4.16.-" evidence="6"/>
<dbReference type="STRING" id="983506.L8WRQ2"/>
<dbReference type="PANTHER" id="PTHR11802:SF452">
    <property type="entry name" value="CARBOXYPEPTIDASE"/>
    <property type="match status" value="1"/>
</dbReference>
<evidence type="ECO:0000256" key="7">
    <source>
        <dbReference type="SAM" id="MobiDB-lite"/>
    </source>
</evidence>
<evidence type="ECO:0000256" key="3">
    <source>
        <dbReference type="ARBA" id="ARBA00022670"/>
    </source>
</evidence>
<dbReference type="GO" id="GO:0006508">
    <property type="term" value="P:proteolysis"/>
    <property type="evidence" value="ECO:0007669"/>
    <property type="project" value="UniProtKB-KW"/>
</dbReference>
<keyword evidence="3 6" id="KW-0645">Protease</keyword>
<dbReference type="PANTHER" id="PTHR11802">
    <property type="entry name" value="SERINE PROTEASE FAMILY S10 SERINE CARBOXYPEPTIDASE"/>
    <property type="match status" value="1"/>
</dbReference>
<evidence type="ECO:0000256" key="5">
    <source>
        <dbReference type="ARBA" id="ARBA00023180"/>
    </source>
</evidence>
<sequence length="810" mass="90214">MAKRVFIEVPSRSIYALGRSSTLFGSFHDDGHMNCILLIGSFCLLLFCDQLSGLLLLDRRFDLTLALRTTTTSFRASNDDVRLQFLSARRRFRALTVAEAHCRLREILAIQQKKPSDKINRLAVLHWAKGELSRHTVVENLTSRPSTALTRHGYSRSGPSPSGGPLAECRTHSQRLWVSQMLPLDELHLSNSSDSLFKNYNHTLVDKRNSLRFYGPPHAGRVPLWWPEMTSDSSSRDHSHMVLRVPRHGRWLSFRPLPFDMKSALALLSLASLVAASPAASNEESTQLLMGVDKIVAETAENVFGDVFRGAEHLLDTVLHAGEKISNKVEDTVQEWSVGNTEFVKQNDIVCEWHERFRHASFPGYQIRVKKPQLCDPNVKQYSGYLDIDDDKHLFFWFFESRANPAKAPLVLWLNGGPGCSSSTGLLFELGPCNIANNGENTTYNKPLCLLVTLAHVPPAEPINVGYSYSKNGGVNTSPVAAEDVWSFLELFVNRFPEYSGSLHISGESYGGTYLPNIAHVIHTKNKEIKARATQGLLPDNKVKVLHLDSVLIGNGPYTQFASVPEYACDGPYPVFDTNGPQCTSLRAKVPTCQRLIKSCYDYNNRLSCVPACNKAEDGDLCYRQLEWIETFMNDDKVKSELGAVADREFKSQLDKPVVMRLTNQRLLPGCNMKVNQAFMMQGDGMHNAAALLPELIEDGVRLLIYAGNADFMCNAIGNLQWLEGLETSFQADFQAAKQVPFIPLSSKTNKPAGFVKTAGGKGQFTAGNVTYVQIYDAGHMVPYDQPEAALDMFVRWIMDTPLTVNPGDA</sequence>
<dbReference type="OrthoDB" id="443318at2759"/>
<dbReference type="Gene3D" id="3.40.50.1820">
    <property type="entry name" value="alpha/beta hydrolase"/>
    <property type="match status" value="1"/>
</dbReference>
<dbReference type="Proteomes" id="UP000011668">
    <property type="component" value="Unassembled WGS sequence"/>
</dbReference>
<evidence type="ECO:0000313" key="9">
    <source>
        <dbReference type="Proteomes" id="UP000011668"/>
    </source>
</evidence>
<evidence type="ECO:0000256" key="4">
    <source>
        <dbReference type="ARBA" id="ARBA00022801"/>
    </source>
</evidence>
<reference evidence="8 9" key="1">
    <citation type="journal article" date="2013" name="Nat. Commun.">
        <title>The evolution and pathogenic mechanisms of the rice sheath blight pathogen.</title>
        <authorList>
            <person name="Zheng A."/>
            <person name="Lin R."/>
            <person name="Xu L."/>
            <person name="Qin P."/>
            <person name="Tang C."/>
            <person name="Ai P."/>
            <person name="Zhang D."/>
            <person name="Liu Y."/>
            <person name="Sun Z."/>
            <person name="Feng H."/>
            <person name="Wang Y."/>
            <person name="Chen Y."/>
            <person name="Liang X."/>
            <person name="Fu R."/>
            <person name="Li Q."/>
            <person name="Zhang J."/>
            <person name="Yu X."/>
            <person name="Xie Z."/>
            <person name="Ding L."/>
            <person name="Guan P."/>
            <person name="Tang J."/>
            <person name="Liang Y."/>
            <person name="Wang S."/>
            <person name="Deng Q."/>
            <person name="Li S."/>
            <person name="Zhu J."/>
            <person name="Wang L."/>
            <person name="Liu H."/>
            <person name="Li P."/>
        </authorList>
    </citation>
    <scope>NUCLEOTIDE SEQUENCE [LARGE SCALE GENOMIC DNA]</scope>
    <source>
        <strain evidence="9">AG-1 IA</strain>
    </source>
</reference>
<dbReference type="InterPro" id="IPR029058">
    <property type="entry name" value="AB_hydrolase_fold"/>
</dbReference>
<dbReference type="EMBL" id="AFRT01001763">
    <property type="protein sequence ID" value="ELU39472.1"/>
    <property type="molecule type" value="Genomic_DNA"/>
</dbReference>
<feature type="region of interest" description="Disordered" evidence="7">
    <location>
        <begin position="147"/>
        <end position="166"/>
    </location>
</feature>
<dbReference type="PROSITE" id="PS00131">
    <property type="entry name" value="CARBOXYPEPT_SER_SER"/>
    <property type="match status" value="1"/>
</dbReference>
<evidence type="ECO:0000256" key="6">
    <source>
        <dbReference type="RuleBase" id="RU361156"/>
    </source>
</evidence>